<accession>A0A974D869</accession>
<name>A0A974D869_XENLA</name>
<dbReference type="EMBL" id="CM004471">
    <property type="protein sequence ID" value="OCT87368.1"/>
    <property type="molecule type" value="Genomic_DNA"/>
</dbReference>
<reference evidence="3" key="1">
    <citation type="journal article" date="2016" name="Nature">
        <title>Genome evolution in the allotetraploid frog Xenopus laevis.</title>
        <authorList>
            <person name="Session A.M."/>
            <person name="Uno Y."/>
            <person name="Kwon T."/>
            <person name="Chapman J.A."/>
            <person name="Toyoda A."/>
            <person name="Takahashi S."/>
            <person name="Fukui A."/>
            <person name="Hikosaka A."/>
            <person name="Suzuki A."/>
            <person name="Kondo M."/>
            <person name="van Heeringen S.J."/>
            <person name="Quigley I."/>
            <person name="Heinz S."/>
            <person name="Ogino H."/>
            <person name="Ochi H."/>
            <person name="Hellsten U."/>
            <person name="Lyons J.B."/>
            <person name="Simakov O."/>
            <person name="Putnam N."/>
            <person name="Stites J."/>
            <person name="Kuroki Y."/>
            <person name="Tanaka T."/>
            <person name="Michiue T."/>
            <person name="Watanabe M."/>
            <person name="Bogdanovic O."/>
            <person name="Lister R."/>
            <person name="Georgiou G."/>
            <person name="Paranjpe S.S."/>
            <person name="van Kruijsbergen I."/>
            <person name="Shu S."/>
            <person name="Carlson J."/>
            <person name="Kinoshita T."/>
            <person name="Ohta Y."/>
            <person name="Mawaribuchi S."/>
            <person name="Jenkins J."/>
            <person name="Grimwood J."/>
            <person name="Schmutz J."/>
            <person name="Mitros T."/>
            <person name="Mozaffari S.V."/>
            <person name="Suzuki Y."/>
            <person name="Haramoto Y."/>
            <person name="Yamamoto T.S."/>
            <person name="Takagi C."/>
            <person name="Heald R."/>
            <person name="Miller K."/>
            <person name="Haudenschild C."/>
            <person name="Kitzman J."/>
            <person name="Nakayama T."/>
            <person name="Izutsu Y."/>
            <person name="Robert J."/>
            <person name="Fortriede J."/>
            <person name="Burns K."/>
            <person name="Lotay V."/>
            <person name="Karimi K."/>
            <person name="Yasuoka Y."/>
            <person name="Dichmann D.S."/>
            <person name="Flajnik M.F."/>
            <person name="Houston D.W."/>
            <person name="Shendure J."/>
            <person name="DuPasquier L."/>
            <person name="Vize P.D."/>
            <person name="Zorn A.M."/>
            <person name="Ito M."/>
            <person name="Marcotte E.M."/>
            <person name="Wallingford J.B."/>
            <person name="Ito Y."/>
            <person name="Asashima M."/>
            <person name="Ueno N."/>
            <person name="Matsuda Y."/>
            <person name="Veenstra G.J."/>
            <person name="Fujiyama A."/>
            <person name="Harland R.M."/>
            <person name="Taira M."/>
            <person name="Rokhsar D.S."/>
        </authorList>
    </citation>
    <scope>NUCLEOTIDE SEQUENCE [LARGE SCALE GENOMIC DNA]</scope>
    <source>
        <strain evidence="3">J</strain>
    </source>
</reference>
<sequence>MSCIFSINHPYSCSVPVIVNQEELFNALVLNLLIVTESCTFFSHCQYSKALLHPYCILHTVSFQTSLLLISCVFCWVILFIYPVKYLLANSEAVEIQFPPPKLI</sequence>
<evidence type="ECO:0000313" key="2">
    <source>
        <dbReference type="EMBL" id="OCT87368.1"/>
    </source>
</evidence>
<evidence type="ECO:0000313" key="3">
    <source>
        <dbReference type="Proteomes" id="UP000694892"/>
    </source>
</evidence>
<keyword evidence="1" id="KW-1133">Transmembrane helix</keyword>
<dbReference type="AlphaFoldDB" id="A0A974D869"/>
<dbReference type="Proteomes" id="UP000694892">
    <property type="component" value="Chromosome 3S"/>
</dbReference>
<organism evidence="2 3">
    <name type="scientific">Xenopus laevis</name>
    <name type="common">African clawed frog</name>
    <dbReference type="NCBI Taxonomy" id="8355"/>
    <lineage>
        <taxon>Eukaryota</taxon>
        <taxon>Metazoa</taxon>
        <taxon>Chordata</taxon>
        <taxon>Craniata</taxon>
        <taxon>Vertebrata</taxon>
        <taxon>Euteleostomi</taxon>
        <taxon>Amphibia</taxon>
        <taxon>Batrachia</taxon>
        <taxon>Anura</taxon>
        <taxon>Pipoidea</taxon>
        <taxon>Pipidae</taxon>
        <taxon>Xenopodinae</taxon>
        <taxon>Xenopus</taxon>
        <taxon>Xenopus</taxon>
    </lineage>
</organism>
<proteinExistence type="predicted"/>
<evidence type="ECO:0000256" key="1">
    <source>
        <dbReference type="SAM" id="Phobius"/>
    </source>
</evidence>
<keyword evidence="1" id="KW-0812">Transmembrane</keyword>
<gene>
    <name evidence="2" type="ORF">XELAEV_18021068mg</name>
</gene>
<keyword evidence="1" id="KW-0472">Membrane</keyword>
<feature type="transmembrane region" description="Helical" evidence="1">
    <location>
        <begin position="55"/>
        <end position="82"/>
    </location>
</feature>
<protein>
    <submittedName>
        <fullName evidence="2">Uncharacterized protein</fullName>
    </submittedName>
</protein>